<dbReference type="InterPro" id="IPR014016">
    <property type="entry name" value="UvrD-like_ATP-bd"/>
</dbReference>
<feature type="domain" description="UvrD-like helicase ATP-binding" evidence="10">
    <location>
        <begin position="196"/>
        <end position="656"/>
    </location>
</feature>
<keyword evidence="2 9" id="KW-0378">Hydrolase</keyword>
<gene>
    <name evidence="11" type="ORF">SAMN04490205_2994</name>
</gene>
<evidence type="ECO:0000313" key="11">
    <source>
        <dbReference type="EMBL" id="SDS59775.1"/>
    </source>
</evidence>
<dbReference type="PROSITE" id="PS51198">
    <property type="entry name" value="UVRD_HELICASE_ATP_BIND"/>
    <property type="match status" value="1"/>
</dbReference>
<evidence type="ECO:0000256" key="4">
    <source>
        <dbReference type="ARBA" id="ARBA00022840"/>
    </source>
</evidence>
<comment type="catalytic activity">
    <reaction evidence="6">
        <text>Couples ATP hydrolysis with the unwinding of duplex DNA by translocating in the 3'-5' direction.</text>
        <dbReference type="EC" id="5.6.2.4"/>
    </reaction>
</comment>
<evidence type="ECO:0000256" key="5">
    <source>
        <dbReference type="ARBA" id="ARBA00023235"/>
    </source>
</evidence>
<dbReference type="Pfam" id="PF13361">
    <property type="entry name" value="UvrD_C"/>
    <property type="match status" value="1"/>
</dbReference>
<dbReference type="Gene3D" id="3.40.50.300">
    <property type="entry name" value="P-loop containing nucleotide triphosphate hydrolases"/>
    <property type="match status" value="3"/>
</dbReference>
<comment type="catalytic activity">
    <reaction evidence="8">
        <text>ATP + H2O = ADP + phosphate + H(+)</text>
        <dbReference type="Rhea" id="RHEA:13065"/>
        <dbReference type="ChEBI" id="CHEBI:15377"/>
        <dbReference type="ChEBI" id="CHEBI:15378"/>
        <dbReference type="ChEBI" id="CHEBI:30616"/>
        <dbReference type="ChEBI" id="CHEBI:43474"/>
        <dbReference type="ChEBI" id="CHEBI:456216"/>
        <dbReference type="EC" id="5.6.2.4"/>
    </reaction>
</comment>
<accession>A0ABY0UFJ8</accession>
<keyword evidence="1 9" id="KW-0547">Nucleotide-binding</keyword>
<dbReference type="Pfam" id="PF00580">
    <property type="entry name" value="UvrD-helicase"/>
    <property type="match status" value="2"/>
</dbReference>
<evidence type="ECO:0000259" key="10">
    <source>
        <dbReference type="PROSITE" id="PS51198"/>
    </source>
</evidence>
<name>A0ABY0UFJ8_9PSED</name>
<evidence type="ECO:0000256" key="8">
    <source>
        <dbReference type="ARBA" id="ARBA00048988"/>
    </source>
</evidence>
<evidence type="ECO:0000256" key="9">
    <source>
        <dbReference type="PROSITE-ProRule" id="PRU00560"/>
    </source>
</evidence>
<organism evidence="11 12">
    <name type="scientific">Pseudomonas trivialis</name>
    <dbReference type="NCBI Taxonomy" id="200450"/>
    <lineage>
        <taxon>Bacteria</taxon>
        <taxon>Pseudomonadati</taxon>
        <taxon>Pseudomonadota</taxon>
        <taxon>Gammaproteobacteria</taxon>
        <taxon>Pseudomonadales</taxon>
        <taxon>Pseudomonadaceae</taxon>
        <taxon>Pseudomonas</taxon>
    </lineage>
</organism>
<evidence type="ECO:0000256" key="3">
    <source>
        <dbReference type="ARBA" id="ARBA00022806"/>
    </source>
</evidence>
<keyword evidence="3 9" id="KW-0347">Helicase</keyword>
<dbReference type="RefSeq" id="WP_231986789.1">
    <property type="nucleotide sequence ID" value="NZ_JYLK01000007.1"/>
</dbReference>
<dbReference type="PANTHER" id="PTHR11070:SF63">
    <property type="entry name" value="DNA HELICASE IV"/>
    <property type="match status" value="1"/>
</dbReference>
<keyword evidence="4 9" id="KW-0067">ATP-binding</keyword>
<dbReference type="EMBL" id="LT629760">
    <property type="protein sequence ID" value="SDS59775.1"/>
    <property type="molecule type" value="Genomic_DNA"/>
</dbReference>
<evidence type="ECO:0000256" key="6">
    <source>
        <dbReference type="ARBA" id="ARBA00034617"/>
    </source>
</evidence>
<dbReference type="PANTHER" id="PTHR11070">
    <property type="entry name" value="UVRD / RECB / PCRA DNA HELICASE FAMILY MEMBER"/>
    <property type="match status" value="1"/>
</dbReference>
<keyword evidence="12" id="KW-1185">Reference proteome</keyword>
<evidence type="ECO:0000313" key="12">
    <source>
        <dbReference type="Proteomes" id="UP000183126"/>
    </source>
</evidence>
<dbReference type="EC" id="5.6.2.4" evidence="7"/>
<dbReference type="Proteomes" id="UP000183126">
    <property type="component" value="Chromosome I"/>
</dbReference>
<sequence length="967" mass="109497">MMPVLVQKLTDINPPWWARWLPSAAYALGIFSSGIQIRTPKGIESFDWAAIGQPPKRAPIVFLHMAYVTTPRGTWRLYFRTTKQRDAAWLELVRSWYIPRIIETKARLEMFEQGLKEERYLRTSKWEPYRQQALSWASTCPPIPPEGILTPEHHRLLVKMKRLVQLPEDWLTNSRASYVDQALVDYHDLFETVESQPLTTDQRKACIIDEDNNLILAGAGTGKTSTVIGRVAFLVKSGQAKPEEILILAYGNKAAIELRERLESKLGIQGITAETFHRLGRCIVKKAENKSIDISTMATDKKAKAKFVNTAFEAKQREPEYRELLLSYFEQWLHPVRNPFEFQTLGDYYRFLEDNDIRTLKGEAVKGFGECDIANFLFKNGIEYQYEATLKTPLQSPDRATYRPDFFLPEFGIYIEHFGTDRQGNTAPYIDQAKYQADMAWKRQVHAERGIPLIETFHYEKQEGVLLKVLKQRLTSAGVVLNPLPPEAILETLREFGVISKFSLILTDMLGLLRAANLSDQQQAELIAGSADPGQVGAAITLLAPIVDAYVDALQAEEKMDFDDMINKANQYVLDGTFKSPWKYIVVDEFQDIAKSRADLVQALRRGQDDGSLFCVGDDWQSIFRFTGSDISFTADFKKIFGPTESSELRKTFRFNSKIGAVASRFVMQNPRQIVKDIQSHTVADTPTVSLVRASMADDKAIDEVLERTVAHLSTIAKPGSSVYFLARFKHNLPDLDPVSRRFPNLVFKKDSIHSSKGKEADYVIILGLSKGKYGLPSEIVNHPLIEALQPKAEAYPHAEERRLFYVALTRARHRVYLVCDMMRCSPFVRELIQGDYPLELEELAASPEQVNAILANCPVCTQGSLVNRVNRTTRAPFIACSNWPRCTHIESGCRRCNAPMTRSGRYRVCVSPSCNGWVAVCPRSGGSMVFRDKAKSWGCSDYRGLDEGSCRHMERNIQAPPKKPGT</sequence>
<dbReference type="GO" id="GO:0004386">
    <property type="term" value="F:helicase activity"/>
    <property type="evidence" value="ECO:0007669"/>
    <property type="project" value="UniProtKB-KW"/>
</dbReference>
<dbReference type="InterPro" id="IPR000212">
    <property type="entry name" value="DNA_helicase_UvrD/REP"/>
</dbReference>
<feature type="binding site" evidence="9">
    <location>
        <begin position="217"/>
        <end position="224"/>
    </location>
    <ligand>
        <name>ATP</name>
        <dbReference type="ChEBI" id="CHEBI:30616"/>
    </ligand>
</feature>
<dbReference type="Gene3D" id="3.40.91.30">
    <property type="match status" value="1"/>
</dbReference>
<protein>
    <recommendedName>
        <fullName evidence="7">DNA 3'-5' helicase</fullName>
        <ecNumber evidence="7">5.6.2.4</ecNumber>
    </recommendedName>
</protein>
<dbReference type="InterPro" id="IPR014017">
    <property type="entry name" value="DNA_helicase_UvrD-like_C"/>
</dbReference>
<reference evidence="11 12" key="1">
    <citation type="submission" date="2016-10" db="EMBL/GenBank/DDBJ databases">
        <authorList>
            <person name="Varghese N."/>
            <person name="Submissions S."/>
        </authorList>
    </citation>
    <scope>NUCLEOTIDE SEQUENCE [LARGE SCALE GENOMIC DNA]</scope>
    <source>
        <strain evidence="11 12">BS3111</strain>
    </source>
</reference>
<keyword evidence="5" id="KW-0413">Isomerase</keyword>
<evidence type="ECO:0000256" key="1">
    <source>
        <dbReference type="ARBA" id="ARBA00022741"/>
    </source>
</evidence>
<dbReference type="InterPro" id="IPR027417">
    <property type="entry name" value="P-loop_NTPase"/>
</dbReference>
<dbReference type="SUPFAM" id="SSF52540">
    <property type="entry name" value="P-loop containing nucleoside triphosphate hydrolases"/>
    <property type="match status" value="1"/>
</dbReference>
<proteinExistence type="predicted"/>
<evidence type="ECO:0000256" key="2">
    <source>
        <dbReference type="ARBA" id="ARBA00022801"/>
    </source>
</evidence>
<evidence type="ECO:0000256" key="7">
    <source>
        <dbReference type="ARBA" id="ARBA00034808"/>
    </source>
</evidence>